<dbReference type="Proteomes" id="UP001596023">
    <property type="component" value="Unassembled WGS sequence"/>
</dbReference>
<proteinExistence type="predicted"/>
<feature type="region of interest" description="Disordered" evidence="1">
    <location>
        <begin position="1"/>
        <end position="33"/>
    </location>
</feature>
<reference evidence="3" key="1">
    <citation type="journal article" date="2019" name="Int. J. Syst. Evol. Microbiol.">
        <title>The Global Catalogue of Microorganisms (GCM) 10K type strain sequencing project: providing services to taxonomists for standard genome sequencing and annotation.</title>
        <authorList>
            <consortium name="The Broad Institute Genomics Platform"/>
            <consortium name="The Broad Institute Genome Sequencing Center for Infectious Disease"/>
            <person name="Wu L."/>
            <person name="Ma J."/>
        </authorList>
    </citation>
    <scope>NUCLEOTIDE SEQUENCE [LARGE SCALE GENOMIC DNA]</scope>
    <source>
        <strain evidence="3">CCUG 66188</strain>
    </source>
</reference>
<comment type="caution">
    <text evidence="2">The sequence shown here is derived from an EMBL/GenBank/DDBJ whole genome shotgun (WGS) entry which is preliminary data.</text>
</comment>
<accession>A0ABV9KR83</accession>
<evidence type="ECO:0000313" key="2">
    <source>
        <dbReference type="EMBL" id="MFC4672329.1"/>
    </source>
</evidence>
<dbReference type="RefSeq" id="WP_379993505.1">
    <property type="nucleotide sequence ID" value="NZ_JBHSGN010000008.1"/>
</dbReference>
<dbReference type="EMBL" id="JBHSGN010000008">
    <property type="protein sequence ID" value="MFC4672329.1"/>
    <property type="molecule type" value="Genomic_DNA"/>
</dbReference>
<evidence type="ECO:0000313" key="3">
    <source>
        <dbReference type="Proteomes" id="UP001596023"/>
    </source>
</evidence>
<sequence>MKRPAYTCNGLADDMNRKANGSRKPVPGLALSCRQRQYFKKKEAARN</sequence>
<protein>
    <submittedName>
        <fullName evidence="2">Uncharacterized protein</fullName>
    </submittedName>
</protein>
<gene>
    <name evidence="2" type="ORF">ACFO6W_01340</name>
</gene>
<name>A0ABV9KR83_9BACT</name>
<evidence type="ECO:0000256" key="1">
    <source>
        <dbReference type="SAM" id="MobiDB-lite"/>
    </source>
</evidence>
<organism evidence="2 3">
    <name type="scientific">Dysgonomonas termitidis</name>
    <dbReference type="NCBI Taxonomy" id="1516126"/>
    <lineage>
        <taxon>Bacteria</taxon>
        <taxon>Pseudomonadati</taxon>
        <taxon>Bacteroidota</taxon>
        <taxon>Bacteroidia</taxon>
        <taxon>Bacteroidales</taxon>
        <taxon>Dysgonomonadaceae</taxon>
        <taxon>Dysgonomonas</taxon>
    </lineage>
</organism>
<keyword evidence="3" id="KW-1185">Reference proteome</keyword>